<name>A0A7J8E7X5_ROUAE</name>
<dbReference type="EMBL" id="JACASE010000010">
    <property type="protein sequence ID" value="KAF6431568.1"/>
    <property type="molecule type" value="Genomic_DNA"/>
</dbReference>
<proteinExistence type="predicted"/>
<gene>
    <name evidence="2" type="ORF">HJG63_008085</name>
</gene>
<feature type="region of interest" description="Disordered" evidence="1">
    <location>
        <begin position="1"/>
        <end position="40"/>
    </location>
</feature>
<reference evidence="2 3" key="1">
    <citation type="journal article" date="2020" name="Nature">
        <title>Six reference-quality genomes reveal evolution of bat adaptations.</title>
        <authorList>
            <person name="Jebb D."/>
            <person name="Huang Z."/>
            <person name="Pippel M."/>
            <person name="Hughes G.M."/>
            <person name="Lavrichenko K."/>
            <person name="Devanna P."/>
            <person name="Winkler S."/>
            <person name="Jermiin L.S."/>
            <person name="Skirmuntt E.C."/>
            <person name="Katzourakis A."/>
            <person name="Burkitt-Gray L."/>
            <person name="Ray D.A."/>
            <person name="Sullivan K.A.M."/>
            <person name="Roscito J.G."/>
            <person name="Kirilenko B.M."/>
            <person name="Davalos L.M."/>
            <person name="Corthals A.P."/>
            <person name="Power M.L."/>
            <person name="Jones G."/>
            <person name="Ransome R.D."/>
            <person name="Dechmann D.K.N."/>
            <person name="Locatelli A.G."/>
            <person name="Puechmaille S.J."/>
            <person name="Fedrigo O."/>
            <person name="Jarvis E.D."/>
            <person name="Hiller M."/>
            <person name="Vernes S.C."/>
            <person name="Myers E.W."/>
            <person name="Teeling E.C."/>
        </authorList>
    </citation>
    <scope>NUCLEOTIDE SEQUENCE [LARGE SCALE GENOMIC DNA]</scope>
    <source>
        <strain evidence="2">MRouAeg1</strain>
        <tissue evidence="2">Muscle</tissue>
    </source>
</reference>
<evidence type="ECO:0000313" key="2">
    <source>
        <dbReference type="EMBL" id="KAF6431568.1"/>
    </source>
</evidence>
<dbReference type="AlphaFoldDB" id="A0A7J8E7X5"/>
<keyword evidence="3" id="KW-1185">Reference proteome</keyword>
<protein>
    <submittedName>
        <fullName evidence="2">Uncharacterized protein</fullName>
    </submittedName>
</protein>
<comment type="caution">
    <text evidence="2">The sequence shown here is derived from an EMBL/GenBank/DDBJ whole genome shotgun (WGS) entry which is preliminary data.</text>
</comment>
<evidence type="ECO:0000313" key="3">
    <source>
        <dbReference type="Proteomes" id="UP000593571"/>
    </source>
</evidence>
<evidence type="ECO:0000256" key="1">
    <source>
        <dbReference type="SAM" id="MobiDB-lite"/>
    </source>
</evidence>
<accession>A0A7J8E7X5</accession>
<dbReference type="Proteomes" id="UP000593571">
    <property type="component" value="Unassembled WGS sequence"/>
</dbReference>
<sequence>MTVGEQSFTGRPHPGSALTGLGGADGAEPRGRPGPCHQPGLCACGSGPLSSRARQDVETVVRSALELNSGISNCLENTGSAYRSTHLVLSGRSAVPMTAERPGLQPPAGFGSGHKWHQRPGVGAVAMGAARVLPGS</sequence>
<organism evidence="2 3">
    <name type="scientific">Rousettus aegyptiacus</name>
    <name type="common">Egyptian fruit bat</name>
    <name type="synonym">Pteropus aegyptiacus</name>
    <dbReference type="NCBI Taxonomy" id="9407"/>
    <lineage>
        <taxon>Eukaryota</taxon>
        <taxon>Metazoa</taxon>
        <taxon>Chordata</taxon>
        <taxon>Craniata</taxon>
        <taxon>Vertebrata</taxon>
        <taxon>Euteleostomi</taxon>
        <taxon>Mammalia</taxon>
        <taxon>Eutheria</taxon>
        <taxon>Laurasiatheria</taxon>
        <taxon>Chiroptera</taxon>
        <taxon>Yinpterochiroptera</taxon>
        <taxon>Pteropodoidea</taxon>
        <taxon>Pteropodidae</taxon>
        <taxon>Rousettinae</taxon>
        <taxon>Rousettus</taxon>
    </lineage>
</organism>